<dbReference type="Gene3D" id="6.10.250.2810">
    <property type="match status" value="1"/>
</dbReference>
<dbReference type="EMBL" id="VSRR010147230">
    <property type="protein sequence ID" value="MPD05694.1"/>
    <property type="molecule type" value="Genomic_DNA"/>
</dbReference>
<feature type="chain" id="PRO_5023149061" evidence="1">
    <location>
        <begin position="24"/>
        <end position="68"/>
    </location>
</feature>
<proteinExistence type="predicted"/>
<protein>
    <submittedName>
        <fullName evidence="2">Uncharacterized protein</fullName>
    </submittedName>
</protein>
<sequence>MSSCTVFVFFSLMEYALVNVVLGDVPEEPDSLRRVRSRALLHVTPHQVRLNASLNPFPAFRHVLSLFS</sequence>
<keyword evidence="1" id="KW-0732">Signal</keyword>
<evidence type="ECO:0000313" key="2">
    <source>
        <dbReference type="EMBL" id="MPD05694.1"/>
    </source>
</evidence>
<name>A0A5B7KFT1_PORTR</name>
<accession>A0A5B7KFT1</accession>
<dbReference type="AlphaFoldDB" id="A0A5B7KFT1"/>
<evidence type="ECO:0000313" key="3">
    <source>
        <dbReference type="Proteomes" id="UP000324222"/>
    </source>
</evidence>
<reference evidence="2 3" key="1">
    <citation type="submission" date="2019-05" db="EMBL/GenBank/DDBJ databases">
        <title>Another draft genome of Portunus trituberculatus and its Hox gene families provides insights of decapod evolution.</title>
        <authorList>
            <person name="Jeong J.-H."/>
            <person name="Song I."/>
            <person name="Kim S."/>
            <person name="Choi T."/>
            <person name="Kim D."/>
            <person name="Ryu S."/>
            <person name="Kim W."/>
        </authorList>
    </citation>
    <scope>NUCLEOTIDE SEQUENCE [LARGE SCALE GENOMIC DNA]</scope>
    <source>
        <tissue evidence="2">Muscle</tissue>
    </source>
</reference>
<gene>
    <name evidence="2" type="ORF">E2C01_101452</name>
</gene>
<evidence type="ECO:0000256" key="1">
    <source>
        <dbReference type="SAM" id="SignalP"/>
    </source>
</evidence>
<dbReference type="OrthoDB" id="407674at2759"/>
<keyword evidence="3" id="KW-1185">Reference proteome</keyword>
<dbReference type="Proteomes" id="UP000324222">
    <property type="component" value="Unassembled WGS sequence"/>
</dbReference>
<organism evidence="2 3">
    <name type="scientific">Portunus trituberculatus</name>
    <name type="common">Swimming crab</name>
    <name type="synonym">Neptunus trituberculatus</name>
    <dbReference type="NCBI Taxonomy" id="210409"/>
    <lineage>
        <taxon>Eukaryota</taxon>
        <taxon>Metazoa</taxon>
        <taxon>Ecdysozoa</taxon>
        <taxon>Arthropoda</taxon>
        <taxon>Crustacea</taxon>
        <taxon>Multicrustacea</taxon>
        <taxon>Malacostraca</taxon>
        <taxon>Eumalacostraca</taxon>
        <taxon>Eucarida</taxon>
        <taxon>Decapoda</taxon>
        <taxon>Pleocyemata</taxon>
        <taxon>Brachyura</taxon>
        <taxon>Eubrachyura</taxon>
        <taxon>Portunoidea</taxon>
        <taxon>Portunidae</taxon>
        <taxon>Portuninae</taxon>
        <taxon>Portunus</taxon>
    </lineage>
</organism>
<feature type="signal peptide" evidence="1">
    <location>
        <begin position="1"/>
        <end position="23"/>
    </location>
</feature>
<comment type="caution">
    <text evidence="2">The sequence shown here is derived from an EMBL/GenBank/DDBJ whole genome shotgun (WGS) entry which is preliminary data.</text>
</comment>